<evidence type="ECO:0000313" key="1">
    <source>
        <dbReference type="EMBL" id="KAJ9550699.1"/>
    </source>
</evidence>
<sequence length="148" mass="16724">MDHSESFGKLGWLVKSSTWVMLCWWKYHRGKEYFGSEKKKGQSGCGNRTLSGAFLSVSDFGDEILKWERGLRALSVLKKLVVKSFVWGEIDHRGSSVIAFLTQGFPGELGRKWDSLDVSKLMVPPGRLKGRAWLEVPISQEAQFCLVV</sequence>
<dbReference type="Proteomes" id="UP001172457">
    <property type="component" value="Chromosome 4"/>
</dbReference>
<evidence type="ECO:0000313" key="2">
    <source>
        <dbReference type="Proteomes" id="UP001172457"/>
    </source>
</evidence>
<organism evidence="1 2">
    <name type="scientific">Centaurea solstitialis</name>
    <name type="common">yellow star-thistle</name>
    <dbReference type="NCBI Taxonomy" id="347529"/>
    <lineage>
        <taxon>Eukaryota</taxon>
        <taxon>Viridiplantae</taxon>
        <taxon>Streptophyta</taxon>
        <taxon>Embryophyta</taxon>
        <taxon>Tracheophyta</taxon>
        <taxon>Spermatophyta</taxon>
        <taxon>Magnoliopsida</taxon>
        <taxon>eudicotyledons</taxon>
        <taxon>Gunneridae</taxon>
        <taxon>Pentapetalae</taxon>
        <taxon>asterids</taxon>
        <taxon>campanulids</taxon>
        <taxon>Asterales</taxon>
        <taxon>Asteraceae</taxon>
        <taxon>Carduoideae</taxon>
        <taxon>Cardueae</taxon>
        <taxon>Centaureinae</taxon>
        <taxon>Centaurea</taxon>
    </lineage>
</organism>
<keyword evidence="2" id="KW-1185">Reference proteome</keyword>
<accession>A0AA38WI14</accession>
<comment type="caution">
    <text evidence="1">The sequence shown here is derived from an EMBL/GenBank/DDBJ whole genome shotgun (WGS) entry which is preliminary data.</text>
</comment>
<protein>
    <submittedName>
        <fullName evidence="1">Uncharacterized protein</fullName>
    </submittedName>
</protein>
<name>A0AA38WI14_9ASTR</name>
<gene>
    <name evidence="1" type="ORF">OSB04_014744</name>
</gene>
<proteinExistence type="predicted"/>
<dbReference type="AlphaFoldDB" id="A0AA38WI14"/>
<reference evidence="1" key="1">
    <citation type="submission" date="2023-03" db="EMBL/GenBank/DDBJ databases">
        <title>Chromosome-scale reference genome and RAD-based genetic map of yellow starthistle (Centaurea solstitialis) reveal putative structural variation and QTLs associated with invader traits.</title>
        <authorList>
            <person name="Reatini B."/>
            <person name="Cang F.A."/>
            <person name="Jiang Q."/>
            <person name="Mckibben M.T.W."/>
            <person name="Barker M.S."/>
            <person name="Rieseberg L.H."/>
            <person name="Dlugosch K.M."/>
        </authorList>
    </citation>
    <scope>NUCLEOTIDE SEQUENCE</scope>
    <source>
        <strain evidence="1">CAN-66</strain>
        <tissue evidence="1">Leaf</tissue>
    </source>
</reference>
<dbReference type="EMBL" id="JARYMX010000004">
    <property type="protein sequence ID" value="KAJ9550699.1"/>
    <property type="molecule type" value="Genomic_DNA"/>
</dbReference>